<accession>A0AAD9WVV5</accession>
<protein>
    <submittedName>
        <fullName evidence="1">Uncharacterized protein</fullName>
    </submittedName>
</protein>
<evidence type="ECO:0000313" key="1">
    <source>
        <dbReference type="EMBL" id="KAK2645764.1"/>
    </source>
</evidence>
<proteinExistence type="predicted"/>
<dbReference type="AlphaFoldDB" id="A0AAD9WVV5"/>
<evidence type="ECO:0000313" key="2">
    <source>
        <dbReference type="Proteomes" id="UP001280121"/>
    </source>
</evidence>
<dbReference type="EMBL" id="JANJYI010000006">
    <property type="protein sequence ID" value="KAK2645764.1"/>
    <property type="molecule type" value="Genomic_DNA"/>
</dbReference>
<dbReference type="Proteomes" id="UP001280121">
    <property type="component" value="Unassembled WGS sequence"/>
</dbReference>
<gene>
    <name evidence="1" type="ORF">Ddye_020959</name>
</gene>
<comment type="caution">
    <text evidence="1">The sequence shown here is derived from an EMBL/GenBank/DDBJ whole genome shotgun (WGS) entry which is preliminary data.</text>
</comment>
<keyword evidence="2" id="KW-1185">Reference proteome</keyword>
<name>A0AAD9WVV5_9ROSI</name>
<organism evidence="1 2">
    <name type="scientific">Dipteronia dyeriana</name>
    <dbReference type="NCBI Taxonomy" id="168575"/>
    <lineage>
        <taxon>Eukaryota</taxon>
        <taxon>Viridiplantae</taxon>
        <taxon>Streptophyta</taxon>
        <taxon>Embryophyta</taxon>
        <taxon>Tracheophyta</taxon>
        <taxon>Spermatophyta</taxon>
        <taxon>Magnoliopsida</taxon>
        <taxon>eudicotyledons</taxon>
        <taxon>Gunneridae</taxon>
        <taxon>Pentapetalae</taxon>
        <taxon>rosids</taxon>
        <taxon>malvids</taxon>
        <taxon>Sapindales</taxon>
        <taxon>Sapindaceae</taxon>
        <taxon>Hippocastanoideae</taxon>
        <taxon>Acereae</taxon>
        <taxon>Dipteronia</taxon>
    </lineage>
</organism>
<sequence length="82" mass="8567">MKNGSQYNGDHGHPAVNMPVTGYVPQIQSFVNPEMTWWPVFPAAAGAAHCSTSASTSGDYHTHSTGHLSSLGVTGSVALKIL</sequence>
<reference evidence="1" key="1">
    <citation type="journal article" date="2023" name="Plant J.">
        <title>Genome sequences and population genomics provide insights into the demographic history, inbreeding, and mutation load of two 'living fossil' tree species of Dipteronia.</title>
        <authorList>
            <person name="Feng Y."/>
            <person name="Comes H.P."/>
            <person name="Chen J."/>
            <person name="Zhu S."/>
            <person name="Lu R."/>
            <person name="Zhang X."/>
            <person name="Li P."/>
            <person name="Qiu J."/>
            <person name="Olsen K.M."/>
            <person name="Qiu Y."/>
        </authorList>
    </citation>
    <scope>NUCLEOTIDE SEQUENCE</scope>
    <source>
        <strain evidence="1">KIB01</strain>
    </source>
</reference>